<dbReference type="EMBL" id="BK015447">
    <property type="protein sequence ID" value="DAE07218.1"/>
    <property type="molecule type" value="Genomic_DNA"/>
</dbReference>
<protein>
    <submittedName>
        <fullName evidence="1">Uncharacterized protein</fullName>
    </submittedName>
</protein>
<reference evidence="1" key="1">
    <citation type="journal article" date="2021" name="Proc. Natl. Acad. Sci. U.S.A.">
        <title>A Catalog of Tens of Thousands of Viruses from Human Metagenomes Reveals Hidden Associations with Chronic Diseases.</title>
        <authorList>
            <person name="Tisza M.J."/>
            <person name="Buck C.B."/>
        </authorList>
    </citation>
    <scope>NUCLEOTIDE SEQUENCE</scope>
    <source>
        <strain evidence="1">CtOSJ35</strain>
    </source>
</reference>
<sequence length="36" mass="4324">MSIFIYFIVNLLSLKFIIRFNAQDWHIIRLSVSLLV</sequence>
<accession>A0A8S5PJY9</accession>
<evidence type="ECO:0000313" key="1">
    <source>
        <dbReference type="EMBL" id="DAE07218.1"/>
    </source>
</evidence>
<name>A0A8S5PJY9_9CAUD</name>
<proteinExistence type="predicted"/>
<organism evidence="1">
    <name type="scientific">Siphoviridae sp. ctOSJ35</name>
    <dbReference type="NCBI Taxonomy" id="2825479"/>
    <lineage>
        <taxon>Viruses</taxon>
        <taxon>Duplodnaviria</taxon>
        <taxon>Heunggongvirae</taxon>
        <taxon>Uroviricota</taxon>
        <taxon>Caudoviricetes</taxon>
    </lineage>
</organism>